<dbReference type="Proteomes" id="UP000054485">
    <property type="component" value="Unassembled WGS sequence"/>
</dbReference>
<dbReference type="HOGENOM" id="CLU_853044_0_0_1"/>
<feature type="compositionally biased region" description="Acidic residues" evidence="1">
    <location>
        <begin position="120"/>
        <end position="133"/>
    </location>
</feature>
<reference evidence="3" key="2">
    <citation type="submission" date="2015-01" db="EMBL/GenBank/DDBJ databases">
        <title>Evolutionary Origins and Diversification of the Mycorrhizal Mutualists.</title>
        <authorList>
            <consortium name="DOE Joint Genome Institute"/>
            <consortium name="Mycorrhizal Genomics Consortium"/>
            <person name="Kohler A."/>
            <person name="Kuo A."/>
            <person name="Nagy L.G."/>
            <person name="Floudas D."/>
            <person name="Copeland A."/>
            <person name="Barry K.W."/>
            <person name="Cichocki N."/>
            <person name="Veneault-Fourrey C."/>
            <person name="LaButti K."/>
            <person name="Lindquist E.A."/>
            <person name="Lipzen A."/>
            <person name="Lundell T."/>
            <person name="Morin E."/>
            <person name="Murat C."/>
            <person name="Riley R."/>
            <person name="Ohm R."/>
            <person name="Sun H."/>
            <person name="Tunlid A."/>
            <person name="Henrissat B."/>
            <person name="Grigoriev I.V."/>
            <person name="Hibbett D.S."/>
            <person name="Martin F."/>
        </authorList>
    </citation>
    <scope>NUCLEOTIDE SEQUENCE [LARGE SCALE GENOMIC DNA]</scope>
    <source>
        <strain evidence="3">UH-Slu-Lm8-n1</strain>
    </source>
</reference>
<dbReference type="EMBL" id="KN835436">
    <property type="protein sequence ID" value="KIK37677.1"/>
    <property type="molecule type" value="Genomic_DNA"/>
</dbReference>
<keyword evidence="3" id="KW-1185">Reference proteome</keyword>
<organism evidence="2 3">
    <name type="scientific">Suillus luteus UH-Slu-Lm8-n1</name>
    <dbReference type="NCBI Taxonomy" id="930992"/>
    <lineage>
        <taxon>Eukaryota</taxon>
        <taxon>Fungi</taxon>
        <taxon>Dikarya</taxon>
        <taxon>Basidiomycota</taxon>
        <taxon>Agaricomycotina</taxon>
        <taxon>Agaricomycetes</taxon>
        <taxon>Agaricomycetidae</taxon>
        <taxon>Boletales</taxon>
        <taxon>Suillineae</taxon>
        <taxon>Suillaceae</taxon>
        <taxon>Suillus</taxon>
    </lineage>
</organism>
<evidence type="ECO:0000313" key="3">
    <source>
        <dbReference type="Proteomes" id="UP000054485"/>
    </source>
</evidence>
<feature type="region of interest" description="Disordered" evidence="1">
    <location>
        <begin position="30"/>
        <end position="55"/>
    </location>
</feature>
<proteinExistence type="predicted"/>
<dbReference type="AlphaFoldDB" id="A0A0D0ATR5"/>
<evidence type="ECO:0000256" key="1">
    <source>
        <dbReference type="SAM" id="MobiDB-lite"/>
    </source>
</evidence>
<feature type="compositionally biased region" description="Basic and acidic residues" evidence="1">
    <location>
        <begin position="134"/>
        <end position="148"/>
    </location>
</feature>
<dbReference type="InParanoid" id="A0A0D0ATR5"/>
<protein>
    <submittedName>
        <fullName evidence="2">Uncharacterized protein</fullName>
    </submittedName>
</protein>
<sequence>MFIVDATRKYSYKYQIEAVGHLEANTGTLESEKKETNYQEVFEDEESDKKSDEKSEVEAKLEEMFPEMEFGFPSEGAIDNPKGNTLEGDNISQWYFITPHCLQLLSPFDGDIMNFNIHSEEEENDKDEEEEKDEDYHPSVEDKQLSITHEDNGELNPILIFLNDDKYSGQLSEDHMDDYAACCNPGTQGSSFQLQVWKNEWVISLAKLCLAIYNEIQRLKTTLQDLLPITCDLSSFSLDLIHDSSDDCTSLFDKEDKKTVFNGFIENLWDMLGQGSGTLVGKDSIVTQKNRLHPMAATHFLHTCEEQQKCLIHSVFTTIGICLRLW</sequence>
<accession>A0A0D0ATR5</accession>
<evidence type="ECO:0000313" key="2">
    <source>
        <dbReference type="EMBL" id="KIK37677.1"/>
    </source>
</evidence>
<gene>
    <name evidence="2" type="ORF">CY34DRAFT_108996</name>
</gene>
<feature type="region of interest" description="Disordered" evidence="1">
    <location>
        <begin position="120"/>
        <end position="148"/>
    </location>
</feature>
<name>A0A0D0ATR5_9AGAM</name>
<reference evidence="2 3" key="1">
    <citation type="submission" date="2014-04" db="EMBL/GenBank/DDBJ databases">
        <authorList>
            <consortium name="DOE Joint Genome Institute"/>
            <person name="Kuo A."/>
            <person name="Ruytinx J."/>
            <person name="Rineau F."/>
            <person name="Colpaert J."/>
            <person name="Kohler A."/>
            <person name="Nagy L.G."/>
            <person name="Floudas D."/>
            <person name="Copeland A."/>
            <person name="Barry K.W."/>
            <person name="Cichocki N."/>
            <person name="Veneault-Fourrey C."/>
            <person name="LaButti K."/>
            <person name="Lindquist E.A."/>
            <person name="Lipzen A."/>
            <person name="Lundell T."/>
            <person name="Morin E."/>
            <person name="Murat C."/>
            <person name="Sun H."/>
            <person name="Tunlid A."/>
            <person name="Henrissat B."/>
            <person name="Grigoriev I.V."/>
            <person name="Hibbett D.S."/>
            <person name="Martin F."/>
            <person name="Nordberg H.P."/>
            <person name="Cantor M.N."/>
            <person name="Hua S.X."/>
        </authorList>
    </citation>
    <scope>NUCLEOTIDE SEQUENCE [LARGE SCALE GENOMIC DNA]</scope>
    <source>
        <strain evidence="2 3">UH-Slu-Lm8-n1</strain>
    </source>
</reference>